<reference evidence="1 2" key="1">
    <citation type="submission" date="2019-04" db="EMBL/GenBank/DDBJ databases">
        <title>Fungal friends and foes A comparative genomics study of 23 Aspergillus species from section Flavi.</title>
        <authorList>
            <consortium name="DOE Joint Genome Institute"/>
            <person name="Kjaerbolling I."/>
            <person name="Vesth T.C."/>
            <person name="Frisvad J.C."/>
            <person name="Nybo J.L."/>
            <person name="Theobald S."/>
            <person name="Kildgaard S."/>
            <person name="Petersen T.I."/>
            <person name="Kuo A."/>
            <person name="Sato A."/>
            <person name="Lyhne E.K."/>
            <person name="Kogle M.E."/>
            <person name="Wiebenga A."/>
            <person name="Kun R.S."/>
            <person name="Lubbers R.J."/>
            <person name="Makela M.R."/>
            <person name="Barry K."/>
            <person name="Chovatia M."/>
            <person name="Clum A."/>
            <person name="Daum C."/>
            <person name="Haridas S."/>
            <person name="He G."/>
            <person name="LaButti K."/>
            <person name="Lipzen A."/>
            <person name="Mondo S."/>
            <person name="Pangilinan J."/>
            <person name="Riley R."/>
            <person name="Salamov A."/>
            <person name="Simmons B.A."/>
            <person name="Magnuson J.K."/>
            <person name="Henrissat B."/>
            <person name="Mortensen U.H."/>
            <person name="Larsen T.O."/>
            <person name="De vries R.P."/>
            <person name="Grigoriev I.V."/>
            <person name="Machida M."/>
            <person name="Baker S.E."/>
            <person name="Andersen M.R."/>
        </authorList>
    </citation>
    <scope>NUCLEOTIDE SEQUENCE [LARGE SCALE GENOMIC DNA]</scope>
    <source>
        <strain evidence="1 2">CBS 117635</strain>
    </source>
</reference>
<sequence length="70" mass="7653">MGMTAESTFCRERIINDHARRISMTQQITGATAPLPYHTGTYDIMGGQRRSHCVMDDTNGAIGASAPLLR</sequence>
<evidence type="ECO:0000313" key="2">
    <source>
        <dbReference type="Proteomes" id="UP000326289"/>
    </source>
</evidence>
<dbReference type="AlphaFoldDB" id="A0A5N6IS28"/>
<accession>A0A5N6IS28</accession>
<dbReference type="Proteomes" id="UP000326289">
    <property type="component" value="Unassembled WGS sequence"/>
</dbReference>
<keyword evidence="2" id="KW-1185">Reference proteome</keyword>
<proteinExistence type="predicted"/>
<gene>
    <name evidence="1" type="ORF">BDV30DRAFT_216795</name>
</gene>
<dbReference type="EMBL" id="ML732846">
    <property type="protein sequence ID" value="KAB8269451.1"/>
    <property type="molecule type" value="Genomic_DNA"/>
</dbReference>
<evidence type="ECO:0000313" key="1">
    <source>
        <dbReference type="EMBL" id="KAB8269451.1"/>
    </source>
</evidence>
<name>A0A5N6IS28_9EURO</name>
<protein>
    <submittedName>
        <fullName evidence="1">Uncharacterized protein</fullName>
    </submittedName>
</protein>
<organism evidence="1 2">
    <name type="scientific">Aspergillus minisclerotigenes</name>
    <dbReference type="NCBI Taxonomy" id="656917"/>
    <lineage>
        <taxon>Eukaryota</taxon>
        <taxon>Fungi</taxon>
        <taxon>Dikarya</taxon>
        <taxon>Ascomycota</taxon>
        <taxon>Pezizomycotina</taxon>
        <taxon>Eurotiomycetes</taxon>
        <taxon>Eurotiomycetidae</taxon>
        <taxon>Eurotiales</taxon>
        <taxon>Aspergillaceae</taxon>
        <taxon>Aspergillus</taxon>
        <taxon>Aspergillus subgen. Circumdati</taxon>
    </lineage>
</organism>